<evidence type="ECO:0000313" key="1">
    <source>
        <dbReference type="EMBL" id="ODQ77713.1"/>
    </source>
</evidence>
<gene>
    <name evidence="1" type="ORF">BABINDRAFT_163420</name>
</gene>
<name>A0A1E3QJ19_9ASCO</name>
<dbReference type="EMBL" id="KV454439">
    <property type="protein sequence ID" value="ODQ77713.1"/>
    <property type="molecule type" value="Genomic_DNA"/>
</dbReference>
<protein>
    <submittedName>
        <fullName evidence="1">Uncharacterized protein</fullName>
    </submittedName>
</protein>
<evidence type="ECO:0000313" key="2">
    <source>
        <dbReference type="Proteomes" id="UP000094336"/>
    </source>
</evidence>
<keyword evidence="2" id="KW-1185">Reference proteome</keyword>
<dbReference type="AlphaFoldDB" id="A0A1E3QJ19"/>
<dbReference type="RefSeq" id="XP_018983041.1">
    <property type="nucleotide sequence ID" value="XM_019129905.1"/>
</dbReference>
<dbReference type="Proteomes" id="UP000094336">
    <property type="component" value="Unassembled WGS sequence"/>
</dbReference>
<organism evidence="1 2">
    <name type="scientific">Babjeviella inositovora NRRL Y-12698</name>
    <dbReference type="NCBI Taxonomy" id="984486"/>
    <lineage>
        <taxon>Eukaryota</taxon>
        <taxon>Fungi</taxon>
        <taxon>Dikarya</taxon>
        <taxon>Ascomycota</taxon>
        <taxon>Saccharomycotina</taxon>
        <taxon>Pichiomycetes</taxon>
        <taxon>Serinales incertae sedis</taxon>
        <taxon>Babjeviella</taxon>
    </lineage>
</organism>
<dbReference type="GeneID" id="30147758"/>
<accession>A0A1E3QJ19</accession>
<reference evidence="2" key="1">
    <citation type="submission" date="2016-05" db="EMBL/GenBank/DDBJ databases">
        <title>Comparative genomics of biotechnologically important yeasts.</title>
        <authorList>
            <consortium name="DOE Joint Genome Institute"/>
            <person name="Riley R."/>
            <person name="Haridas S."/>
            <person name="Wolfe K.H."/>
            <person name="Lopes M.R."/>
            <person name="Hittinger C.T."/>
            <person name="Goker M."/>
            <person name="Salamov A."/>
            <person name="Wisecaver J."/>
            <person name="Long T.M."/>
            <person name="Aerts A.L."/>
            <person name="Barry K."/>
            <person name="Choi C."/>
            <person name="Clum A."/>
            <person name="Coughlan A.Y."/>
            <person name="Deshpande S."/>
            <person name="Douglass A.P."/>
            <person name="Hanson S.J."/>
            <person name="Klenk H.-P."/>
            <person name="Labutti K."/>
            <person name="Lapidus A."/>
            <person name="Lindquist E."/>
            <person name="Lipzen A."/>
            <person name="Meier-Kolthoff J.P."/>
            <person name="Ohm R.A."/>
            <person name="Otillar R.P."/>
            <person name="Pangilinan J."/>
            <person name="Peng Y."/>
            <person name="Rokas A."/>
            <person name="Rosa C.A."/>
            <person name="Scheuner C."/>
            <person name="Sibirny A.A."/>
            <person name="Slot J.C."/>
            <person name="Stielow J.B."/>
            <person name="Sun H."/>
            <person name="Kurtzman C.P."/>
            <person name="Blackwell M."/>
            <person name="Grigoriev I.V."/>
            <person name="Jeffries T.W."/>
        </authorList>
    </citation>
    <scope>NUCLEOTIDE SEQUENCE [LARGE SCALE GENOMIC DNA]</scope>
    <source>
        <strain evidence="2">NRRL Y-12698</strain>
    </source>
</reference>
<proteinExistence type="predicted"/>
<sequence length="73" mass="8132">MTLPPPPKLQAHGGIPRREMVYTGLVNRGTWTRVCTIYPLRREAIQLKPQSTGDGLPSKEAIELCSTLSICPW</sequence>